<evidence type="ECO:0000313" key="3">
    <source>
        <dbReference type="EMBL" id="ADG89165.1"/>
    </source>
</evidence>
<dbReference type="EMBL" id="CP001874">
    <property type="protein sequence ID" value="ADG89165.1"/>
    <property type="molecule type" value="Genomic_DNA"/>
</dbReference>
<dbReference type="KEGG" id="tbi:Tbis_2462"/>
<evidence type="ECO:0000259" key="2">
    <source>
        <dbReference type="Pfam" id="PF10105"/>
    </source>
</evidence>
<proteinExistence type="predicted"/>
<keyword evidence="4" id="KW-1185">Reference proteome</keyword>
<feature type="region of interest" description="Disordered" evidence="1">
    <location>
        <begin position="207"/>
        <end position="241"/>
    </location>
</feature>
<organism evidence="3 4">
    <name type="scientific">Thermobispora bispora (strain ATCC 19993 / DSM 43833 / CBS 139.67 / JCM 10125 / KCTC 9307 / NBRC 14880 / R51)</name>
    <dbReference type="NCBI Taxonomy" id="469371"/>
    <lineage>
        <taxon>Bacteria</taxon>
        <taxon>Bacillati</taxon>
        <taxon>Actinomycetota</taxon>
        <taxon>Actinomycetes</taxon>
        <taxon>Streptosporangiales</taxon>
        <taxon>Streptosporangiaceae</taxon>
        <taxon>Thermobispora</taxon>
    </lineage>
</organism>
<accession>D6Y4I9</accession>
<dbReference type="Pfam" id="PF10105">
    <property type="entry name" value="DUF2344"/>
    <property type="match status" value="1"/>
</dbReference>
<dbReference type="eggNOG" id="COG5011">
    <property type="taxonomic scope" value="Bacteria"/>
</dbReference>
<name>D6Y4I9_THEBD</name>
<dbReference type="RefSeq" id="WP_013132698.1">
    <property type="nucleotide sequence ID" value="NC_014165.1"/>
</dbReference>
<evidence type="ECO:0000313" key="4">
    <source>
        <dbReference type="Proteomes" id="UP000006640"/>
    </source>
</evidence>
<dbReference type="STRING" id="469371.Tbis_2462"/>
<sequence>MQRLRVRYAKRGRMRFASHRDISRAMERAVRRAGIPVAYSGGFTPHPRISYASAAPTAVASEAEYLEIAVSEPCDPRRVRDDLDASLPAGIDVIEVVEARGGNLADRLEASVWEVRLPDADPAAAERAVKEFLTADRVEVERMTKKGMRRFDARQAVLSLTLGNPGNTAGQETVPVCVILRMVVRHDTPAVRPDDVLTGLRLVAGFEPPSPPEVTRLAQGPLDEVTGEPADPFASDRAGSD</sequence>
<protein>
    <recommendedName>
        <fullName evidence="2">DUF2344 domain-containing protein</fullName>
    </recommendedName>
</protein>
<dbReference type="InterPro" id="IPR018768">
    <property type="entry name" value="DUF2344"/>
</dbReference>
<feature type="domain" description="DUF2344" evidence="2">
    <location>
        <begin position="3"/>
        <end position="193"/>
    </location>
</feature>
<dbReference type="HOGENOM" id="CLU_083579_0_0_11"/>
<dbReference type="OrthoDB" id="9780488at2"/>
<dbReference type="Proteomes" id="UP000006640">
    <property type="component" value="Chromosome"/>
</dbReference>
<reference evidence="3 4" key="1">
    <citation type="submission" date="2010-01" db="EMBL/GenBank/DDBJ databases">
        <title>The complete genome of Thermobispora bispora DSM 43833.</title>
        <authorList>
            <consortium name="US DOE Joint Genome Institute (JGI-PGF)"/>
            <person name="Lucas S."/>
            <person name="Copeland A."/>
            <person name="Lapidus A."/>
            <person name="Glavina del Rio T."/>
            <person name="Dalin E."/>
            <person name="Tice H."/>
            <person name="Bruce D."/>
            <person name="Goodwin L."/>
            <person name="Pitluck S."/>
            <person name="Kyrpides N."/>
            <person name="Mavromatis K."/>
            <person name="Ivanova N."/>
            <person name="Mikhailova N."/>
            <person name="Chertkov O."/>
            <person name="Brettin T."/>
            <person name="Detter J.C."/>
            <person name="Han C."/>
            <person name="Larimer F."/>
            <person name="Land M."/>
            <person name="Hauser L."/>
            <person name="Markowitz V."/>
            <person name="Cheng J.-F."/>
            <person name="Hugenholtz P."/>
            <person name="Woyke T."/>
            <person name="Wu D."/>
            <person name="Jando M."/>
            <person name="Schneider S."/>
            <person name="Klenk H.-P."/>
            <person name="Eisen J.A."/>
        </authorList>
    </citation>
    <scope>NUCLEOTIDE SEQUENCE [LARGE SCALE GENOMIC DNA]</scope>
    <source>
        <strain evidence="4">ATCC 19993 / DSM 43833 / CBS 139.67 / JCM 10125 / KCTC 9307 / NBRC 14880 / R51</strain>
    </source>
</reference>
<dbReference type="NCBIfam" id="TIGR03936">
    <property type="entry name" value="sam_1_link_chp"/>
    <property type="match status" value="1"/>
</dbReference>
<gene>
    <name evidence="3" type="ordered locus">Tbis_2462</name>
</gene>
<evidence type="ECO:0000256" key="1">
    <source>
        <dbReference type="SAM" id="MobiDB-lite"/>
    </source>
</evidence>
<dbReference type="AlphaFoldDB" id="D6Y4I9"/>